<dbReference type="AlphaFoldDB" id="A0A3S9P7C2"/>
<evidence type="ECO:0000313" key="2">
    <source>
        <dbReference type="EMBL" id="AZQ64101.1"/>
    </source>
</evidence>
<feature type="transmembrane region" description="Helical" evidence="1">
    <location>
        <begin position="6"/>
        <end position="22"/>
    </location>
</feature>
<dbReference type="KEGG" id="fll:EI427_18255"/>
<feature type="transmembrane region" description="Helical" evidence="1">
    <location>
        <begin position="43"/>
        <end position="64"/>
    </location>
</feature>
<keyword evidence="1" id="KW-0472">Membrane</keyword>
<accession>A0A3S9P7C2</accession>
<evidence type="ECO:0000313" key="3">
    <source>
        <dbReference type="Proteomes" id="UP000267268"/>
    </source>
</evidence>
<dbReference type="EMBL" id="CP034562">
    <property type="protein sequence ID" value="AZQ64101.1"/>
    <property type="molecule type" value="Genomic_DNA"/>
</dbReference>
<keyword evidence="3" id="KW-1185">Reference proteome</keyword>
<dbReference type="Proteomes" id="UP000267268">
    <property type="component" value="Chromosome 1"/>
</dbReference>
<dbReference type="OrthoDB" id="981384at2"/>
<organism evidence="2 3">
    <name type="scientific">Flammeovirga pectinis</name>
    <dbReference type="NCBI Taxonomy" id="2494373"/>
    <lineage>
        <taxon>Bacteria</taxon>
        <taxon>Pseudomonadati</taxon>
        <taxon>Bacteroidota</taxon>
        <taxon>Cytophagia</taxon>
        <taxon>Cytophagales</taxon>
        <taxon>Flammeovirgaceae</taxon>
        <taxon>Flammeovirga</taxon>
    </lineage>
</organism>
<protein>
    <submittedName>
        <fullName evidence="2">Uncharacterized protein</fullName>
    </submittedName>
</protein>
<evidence type="ECO:0000256" key="1">
    <source>
        <dbReference type="SAM" id="Phobius"/>
    </source>
</evidence>
<keyword evidence="1" id="KW-0812">Transmembrane</keyword>
<keyword evidence="1" id="KW-1133">Transmembrane helix</keyword>
<reference evidence="2 3" key="1">
    <citation type="submission" date="2018-12" db="EMBL/GenBank/DDBJ databases">
        <title>Flammeovirga pectinis sp. nov., isolated from the gut of the Korean scallop, Patinopecten yessoensis.</title>
        <authorList>
            <person name="Bae J.-W."/>
            <person name="Jeong Y.-S."/>
            <person name="Kang W."/>
        </authorList>
    </citation>
    <scope>NUCLEOTIDE SEQUENCE [LARGE SCALE GENOMIC DNA]</scope>
    <source>
        <strain evidence="2 3">L12M1</strain>
    </source>
</reference>
<dbReference type="RefSeq" id="WP_126617460.1">
    <property type="nucleotide sequence ID" value="NZ_CP034562.1"/>
</dbReference>
<proteinExistence type="predicted"/>
<gene>
    <name evidence="2" type="ORF">EI427_18255</name>
</gene>
<sequence>MRTLTLIAVVGILIPSLLSLFQHSSKLPLLERVINSLAKMVKLSLVLGFAFGAVGFGAAFIYYVSPYLGLSVDTETIEISSMALRYYALIGVVLPVTGILIGTTLTRQQEIS</sequence>
<feature type="transmembrane region" description="Helical" evidence="1">
    <location>
        <begin position="84"/>
        <end position="105"/>
    </location>
</feature>
<name>A0A3S9P7C2_9BACT</name>